<dbReference type="EMBL" id="FNDB01000015">
    <property type="protein sequence ID" value="SDH82161.1"/>
    <property type="molecule type" value="Genomic_DNA"/>
</dbReference>
<reference evidence="8" key="1">
    <citation type="submission" date="2016-10" db="EMBL/GenBank/DDBJ databases">
        <authorList>
            <person name="Varghese N."/>
            <person name="Submissions S."/>
        </authorList>
    </citation>
    <scope>NUCLEOTIDE SEQUENCE [LARGE SCALE GENOMIC DNA]</scope>
    <source>
        <strain evidence="8">CGMCC 1.2747</strain>
    </source>
</reference>
<sequence>MVTTLSKAKYFQVKTVKNISKSVWILSVVSLFTDAASEMLYPIMPIYLKTIGFSIVLIGILEGFAEALTGLSKGYFGELSDGSGKRVPFLQVRLLD</sequence>
<evidence type="ECO:0000259" key="6">
    <source>
        <dbReference type="Pfam" id="PF12832"/>
    </source>
</evidence>
<keyword evidence="3 5" id="KW-1133">Transmembrane helix</keyword>
<keyword evidence="2 5" id="KW-0812">Transmembrane</keyword>
<keyword evidence="8" id="KW-1185">Reference proteome</keyword>
<dbReference type="Pfam" id="PF12832">
    <property type="entry name" value="MFS_1_like"/>
    <property type="match status" value="1"/>
</dbReference>
<dbReference type="SUPFAM" id="SSF103473">
    <property type="entry name" value="MFS general substrate transporter"/>
    <property type="match status" value="1"/>
</dbReference>
<keyword evidence="4 5" id="KW-0472">Membrane</keyword>
<name>A0A1G8FJ85_9FLAO</name>
<evidence type="ECO:0000256" key="1">
    <source>
        <dbReference type="ARBA" id="ARBA00004141"/>
    </source>
</evidence>
<evidence type="ECO:0000256" key="2">
    <source>
        <dbReference type="ARBA" id="ARBA00022692"/>
    </source>
</evidence>
<dbReference type="AlphaFoldDB" id="A0A1G8FJ85"/>
<evidence type="ECO:0000256" key="4">
    <source>
        <dbReference type="ARBA" id="ARBA00023136"/>
    </source>
</evidence>
<proteinExistence type="predicted"/>
<feature type="domain" description="Major facilitator superfamily associated" evidence="6">
    <location>
        <begin position="24"/>
        <end position="92"/>
    </location>
</feature>
<evidence type="ECO:0000256" key="5">
    <source>
        <dbReference type="SAM" id="Phobius"/>
    </source>
</evidence>
<dbReference type="InterPro" id="IPR024989">
    <property type="entry name" value="MFS_assoc_dom"/>
</dbReference>
<comment type="subcellular location">
    <subcellularLocation>
        <location evidence="1">Membrane</location>
        <topology evidence="1">Multi-pass membrane protein</topology>
    </subcellularLocation>
</comment>
<dbReference type="PANTHER" id="PTHR23518:SF2">
    <property type="entry name" value="MAJOR FACILITATOR SUPERFAMILY TRANSPORTER"/>
    <property type="match status" value="1"/>
</dbReference>
<evidence type="ECO:0000313" key="8">
    <source>
        <dbReference type="Proteomes" id="UP000199274"/>
    </source>
</evidence>
<dbReference type="Proteomes" id="UP000199274">
    <property type="component" value="Unassembled WGS sequence"/>
</dbReference>
<accession>A0A1G8FJ85</accession>
<dbReference type="Gene3D" id="1.20.1250.20">
    <property type="entry name" value="MFS general substrate transporter like domains"/>
    <property type="match status" value="1"/>
</dbReference>
<dbReference type="InterPro" id="IPR036259">
    <property type="entry name" value="MFS_trans_sf"/>
</dbReference>
<evidence type="ECO:0000256" key="3">
    <source>
        <dbReference type="ARBA" id="ARBA00022989"/>
    </source>
</evidence>
<dbReference type="PANTHER" id="PTHR23518">
    <property type="entry name" value="C-METHYLTRANSFERASE"/>
    <property type="match status" value="1"/>
</dbReference>
<gene>
    <name evidence="7" type="ORF">SAMN04488062_11560</name>
</gene>
<dbReference type="GO" id="GO:0016020">
    <property type="term" value="C:membrane"/>
    <property type="evidence" value="ECO:0007669"/>
    <property type="project" value="UniProtKB-SubCell"/>
</dbReference>
<feature type="transmembrane region" description="Helical" evidence="5">
    <location>
        <begin position="46"/>
        <end position="65"/>
    </location>
</feature>
<protein>
    <submittedName>
        <fullName evidence="7">MFS_1 like family protein</fullName>
    </submittedName>
</protein>
<evidence type="ECO:0000313" key="7">
    <source>
        <dbReference type="EMBL" id="SDH82161.1"/>
    </source>
</evidence>
<organism evidence="7 8">
    <name type="scientific">Flavobacterium omnivorum</name>
    <dbReference type="NCBI Taxonomy" id="178355"/>
    <lineage>
        <taxon>Bacteria</taxon>
        <taxon>Pseudomonadati</taxon>
        <taxon>Bacteroidota</taxon>
        <taxon>Flavobacteriia</taxon>
        <taxon>Flavobacteriales</taxon>
        <taxon>Flavobacteriaceae</taxon>
        <taxon>Flavobacterium</taxon>
    </lineage>
</organism>
<dbReference type="STRING" id="178355.SAMN04488062_11560"/>